<dbReference type="GO" id="GO:1990904">
    <property type="term" value="C:ribonucleoprotein complex"/>
    <property type="evidence" value="ECO:0007669"/>
    <property type="project" value="UniProtKB-KW"/>
</dbReference>
<keyword evidence="3 4" id="KW-0694">RNA-binding</keyword>
<proteinExistence type="predicted"/>
<dbReference type="CDD" id="cd12689">
    <property type="entry name" value="RRM1_hnRNPL_like"/>
    <property type="match status" value="1"/>
</dbReference>
<dbReference type="Pfam" id="PF22976">
    <property type="entry name" value="RRM_10"/>
    <property type="match status" value="1"/>
</dbReference>
<keyword evidence="8" id="KW-0687">Ribonucleoprotein</keyword>
<dbReference type="PANTHER" id="PTHR15592">
    <property type="entry name" value="MATRIN 3/NUCLEAR PROTEIN 220-RELATED"/>
    <property type="match status" value="1"/>
</dbReference>
<dbReference type="CDD" id="cd12427">
    <property type="entry name" value="RRM4_hnRNPL_like"/>
    <property type="match status" value="1"/>
</dbReference>
<reference evidence="8" key="1">
    <citation type="submission" date="2025-08" db="UniProtKB">
        <authorList>
            <consortium name="RefSeq"/>
        </authorList>
    </citation>
    <scope>IDENTIFICATION</scope>
</reference>
<feature type="domain" description="RRM" evidence="6">
    <location>
        <begin position="40"/>
        <end position="114"/>
    </location>
</feature>
<organism evidence="7 8">
    <name type="scientific">Octopus sinensis</name>
    <name type="common">East Asian common octopus</name>
    <dbReference type="NCBI Taxonomy" id="2607531"/>
    <lineage>
        <taxon>Eukaryota</taxon>
        <taxon>Metazoa</taxon>
        <taxon>Spiralia</taxon>
        <taxon>Lophotrochozoa</taxon>
        <taxon>Mollusca</taxon>
        <taxon>Cephalopoda</taxon>
        <taxon>Coleoidea</taxon>
        <taxon>Octopodiformes</taxon>
        <taxon>Octopoda</taxon>
        <taxon>Incirrata</taxon>
        <taxon>Octopodidae</taxon>
        <taxon>Octopus</taxon>
    </lineage>
</organism>
<name>A0A6P7SGS3_9MOLL</name>
<keyword evidence="7" id="KW-1185">Reference proteome</keyword>
<gene>
    <name evidence="8" type="primary">LOC115212931</name>
</gene>
<dbReference type="InterPro" id="IPR000504">
    <property type="entry name" value="RRM_dom"/>
</dbReference>
<feature type="region of interest" description="Disordered" evidence="5">
    <location>
        <begin position="320"/>
        <end position="363"/>
    </location>
</feature>
<dbReference type="InterPro" id="IPR012677">
    <property type="entry name" value="Nucleotide-bd_a/b_plait_sf"/>
</dbReference>
<dbReference type="InterPro" id="IPR035979">
    <property type="entry name" value="RBD_domain_sf"/>
</dbReference>
<evidence type="ECO:0000313" key="7">
    <source>
        <dbReference type="Proteomes" id="UP000515154"/>
    </source>
</evidence>
<dbReference type="InterPro" id="IPR055204">
    <property type="entry name" value="HNRNPL_RRM"/>
</dbReference>
<evidence type="ECO:0000259" key="6">
    <source>
        <dbReference type="PROSITE" id="PS50102"/>
    </source>
</evidence>
<accession>A0A6P7SGS3</accession>
<dbReference type="Gene3D" id="3.30.70.330">
    <property type="match status" value="4"/>
</dbReference>
<feature type="region of interest" description="Disordered" evidence="5">
    <location>
        <begin position="1"/>
        <end position="41"/>
    </location>
</feature>
<evidence type="ECO:0000313" key="8">
    <source>
        <dbReference type="RefSeq" id="XP_029637624.1"/>
    </source>
</evidence>
<dbReference type="GO" id="GO:0005634">
    <property type="term" value="C:nucleus"/>
    <property type="evidence" value="ECO:0007669"/>
    <property type="project" value="InterPro"/>
</dbReference>
<evidence type="ECO:0000256" key="2">
    <source>
        <dbReference type="ARBA" id="ARBA00022737"/>
    </source>
</evidence>
<evidence type="ECO:0000256" key="4">
    <source>
        <dbReference type="PROSITE-ProRule" id="PRU00176"/>
    </source>
</evidence>
<dbReference type="RefSeq" id="XP_029637624.1">
    <property type="nucleotide sequence ID" value="XM_029781764.2"/>
</dbReference>
<protein>
    <submittedName>
        <fullName evidence="8">Heterogeneous nuclear ribonucleoprotein L isoform X1</fullName>
    </submittedName>
</protein>
<dbReference type="Proteomes" id="UP000515154">
    <property type="component" value="Linkage group LG6"/>
</dbReference>
<dbReference type="CDD" id="cd12424">
    <property type="entry name" value="RRM3_hnRNPL_like"/>
    <property type="match status" value="1"/>
</dbReference>
<evidence type="ECO:0000256" key="3">
    <source>
        <dbReference type="ARBA" id="ARBA00022884"/>
    </source>
</evidence>
<dbReference type="CDD" id="cd12694">
    <property type="entry name" value="RRM2_hnRNPL_like"/>
    <property type="match status" value="1"/>
</dbReference>
<dbReference type="InterPro" id="IPR021790">
    <property type="entry name" value="PTBP1-like_RRM2"/>
</dbReference>
<dbReference type="GO" id="GO:0003723">
    <property type="term" value="F:RNA binding"/>
    <property type="evidence" value="ECO:0007669"/>
    <property type="project" value="UniProtKB-UniRule"/>
</dbReference>
<dbReference type="SMART" id="SM00360">
    <property type="entry name" value="RRM"/>
    <property type="match status" value="4"/>
</dbReference>
<dbReference type="PROSITE" id="PS50102">
    <property type="entry name" value="RRM"/>
    <property type="match status" value="3"/>
</dbReference>
<dbReference type="KEGG" id="osn:115212931"/>
<feature type="compositionally biased region" description="Basic and acidic residues" evidence="5">
    <location>
        <begin position="25"/>
        <end position="35"/>
    </location>
</feature>
<dbReference type="AlphaFoldDB" id="A0A6P7SGS3"/>
<dbReference type="GO" id="GO:0006397">
    <property type="term" value="P:mRNA processing"/>
    <property type="evidence" value="ECO:0007669"/>
    <property type="project" value="InterPro"/>
</dbReference>
<dbReference type="FunFam" id="3.30.70.330:FF:000072">
    <property type="entry name" value="heterogeneous nuclear ribonucleoprotein L isoform X1"/>
    <property type="match status" value="1"/>
</dbReference>
<evidence type="ECO:0000256" key="5">
    <source>
        <dbReference type="SAM" id="MobiDB-lite"/>
    </source>
</evidence>
<dbReference type="NCBIfam" id="TIGR01649">
    <property type="entry name" value="hnRNP-L_PTB"/>
    <property type="match status" value="1"/>
</dbReference>
<feature type="domain" description="RRM" evidence="6">
    <location>
        <begin position="131"/>
        <end position="208"/>
    </location>
</feature>
<keyword evidence="1" id="KW-0597">Phosphoprotein</keyword>
<feature type="domain" description="RRM" evidence="6">
    <location>
        <begin position="368"/>
        <end position="442"/>
    </location>
</feature>
<dbReference type="Pfam" id="PF11835">
    <property type="entry name" value="RRM_8"/>
    <property type="match status" value="1"/>
</dbReference>
<dbReference type="InterPro" id="IPR006536">
    <property type="entry name" value="HnRNP-L/PTB"/>
</dbReference>
<dbReference type="Pfam" id="PF00076">
    <property type="entry name" value="RRM_1"/>
    <property type="match status" value="1"/>
</dbReference>
<feature type="region of interest" description="Disordered" evidence="5">
    <location>
        <begin position="266"/>
        <end position="294"/>
    </location>
</feature>
<sequence>MAAYEGHVAKRQKTENNGYGMNQGGKDKLMEDPHKPSPSPVVHVRGLSETVVEQDLVDTLQNFGCISYVIMMPKKRQALVEFEDIAGATECVNYVQSNQLYVSGHPAFFNFSTSQKIQRPGGPEDMRTANHILLFTILNPQYPITVEVMHTISSPYGQVQRIVIFKKNGVQAMVEFETVDQAKRAKQALNGADIYSGCCTLKIEYAKPTKLNVVRNDNESWDYSNPSLGKSPVVAKNQPLLQDPRYAPGPTPYGECPQSPEVGLLGNHPDVRRGGGGGPGMGPPPGGHGGGYGGPGPMYDGDNYDNYCGGGGGGRGGYGMQTERYGPGSTGILDRYGAPPMPPYEDPNSRMMGQHPSGGGGGGPQQGAVLMAYGLNMDKINCDSIFNLFCLYGNVVRIKFLKSKEGSAMVQMGDNQAVDRVIQNLNNCYFVGKKIQLGYSKQAFLQDVPNPHTLPDGSPSFKDFMGSRNNRFTNPEAASKNRIQGPAKVLHYFNAPPNITEDEICQVFTDAGAKSPVRIKQFPSRTERSSTGLVEFETKADAIEGLVACNHQSIPNPNGKNPFVFKLCFSQTPIMG</sequence>
<dbReference type="SUPFAM" id="SSF54928">
    <property type="entry name" value="RNA-binding domain, RBD"/>
    <property type="match status" value="3"/>
</dbReference>
<dbReference type="Pfam" id="PF13893">
    <property type="entry name" value="RRM_5"/>
    <property type="match status" value="1"/>
</dbReference>
<keyword evidence="2" id="KW-0677">Repeat</keyword>
<evidence type="ECO:0000256" key="1">
    <source>
        <dbReference type="ARBA" id="ARBA00022553"/>
    </source>
</evidence>